<name>A0ABY5LK15_9VIBR</name>
<sequence>MTLKFQSKQIITPESDLPYLFCQYLLEQFEYSRRLEEGVIAGVEPEYLHQYRVSLRRCRSLTKLLKMLLSPFEFSLMSKHLVTLMKPTNLLRDLDVFLLTQQNYMSEASQHQQAIEDLFQDIKKQRSEEHKHVQDWLASKNYLAICIILHNSLKRSVSSDFNAEPVETKPFADNQILTHLQKVMKQSKPLNKHSPDSSVHKVRIQCKKLRYLMEYFAPLYSDPNHQENVTMLKSLQDKLGDFNDASTQLEHFTQLLQYETDSKQIKNKQRKKALKYLVNSTQECHSATRKSALKQIKLFRRFATDGKAYLPYS</sequence>
<reference evidence="2" key="1">
    <citation type="submission" date="2022-07" db="EMBL/GenBank/DDBJ databases">
        <title>Complete genome of Vibrio japonicus strain JCM 31412T and phylogenomic assessment of the Nereis clade of the genus Vibrio.</title>
        <authorList>
            <person name="Shlafstein M.D."/>
            <person name="Emsley S.A."/>
            <person name="Ushijima B."/>
            <person name="Videau P."/>
            <person name="Saw J.H."/>
        </authorList>
    </citation>
    <scope>NUCLEOTIDE SEQUENCE</scope>
    <source>
        <strain evidence="2">JCM 31412</strain>
    </source>
</reference>
<protein>
    <submittedName>
        <fullName evidence="2">CHAD domain-containing protein</fullName>
    </submittedName>
</protein>
<organism evidence="2 3">
    <name type="scientific">Vibrio japonicus</name>
    <dbReference type="NCBI Taxonomy" id="1824638"/>
    <lineage>
        <taxon>Bacteria</taxon>
        <taxon>Pseudomonadati</taxon>
        <taxon>Pseudomonadota</taxon>
        <taxon>Gammaproteobacteria</taxon>
        <taxon>Vibrionales</taxon>
        <taxon>Vibrionaceae</taxon>
        <taxon>Vibrio</taxon>
    </lineage>
</organism>
<dbReference type="InterPro" id="IPR007899">
    <property type="entry name" value="CHAD_dom"/>
</dbReference>
<feature type="domain" description="CHAD" evidence="1">
    <location>
        <begin position="14"/>
        <end position="289"/>
    </location>
</feature>
<dbReference type="PROSITE" id="PS51708">
    <property type="entry name" value="CHAD"/>
    <property type="match status" value="1"/>
</dbReference>
<dbReference type="InterPro" id="IPR038186">
    <property type="entry name" value="CHAD_dom_sf"/>
</dbReference>
<dbReference type="Proteomes" id="UP001058602">
    <property type="component" value="Chromosome 2"/>
</dbReference>
<gene>
    <name evidence="2" type="ORF">NP165_19275</name>
</gene>
<keyword evidence="3" id="KW-1185">Reference proteome</keyword>
<dbReference type="PANTHER" id="PTHR39339:SF1">
    <property type="entry name" value="CHAD DOMAIN-CONTAINING PROTEIN"/>
    <property type="match status" value="1"/>
</dbReference>
<evidence type="ECO:0000313" key="3">
    <source>
        <dbReference type="Proteomes" id="UP001058602"/>
    </source>
</evidence>
<dbReference type="Gene3D" id="1.40.20.10">
    <property type="entry name" value="CHAD domain"/>
    <property type="match status" value="1"/>
</dbReference>
<evidence type="ECO:0000313" key="2">
    <source>
        <dbReference type="EMBL" id="UUM32417.1"/>
    </source>
</evidence>
<dbReference type="RefSeq" id="WP_257086083.1">
    <property type="nucleotide sequence ID" value="NZ_CP102097.1"/>
</dbReference>
<evidence type="ECO:0000259" key="1">
    <source>
        <dbReference type="PROSITE" id="PS51708"/>
    </source>
</evidence>
<dbReference type="Pfam" id="PF05235">
    <property type="entry name" value="CHAD"/>
    <property type="match status" value="1"/>
</dbReference>
<dbReference type="PANTHER" id="PTHR39339">
    <property type="entry name" value="SLR1444 PROTEIN"/>
    <property type="match status" value="1"/>
</dbReference>
<proteinExistence type="predicted"/>
<dbReference type="EMBL" id="CP102097">
    <property type="protein sequence ID" value="UUM32417.1"/>
    <property type="molecule type" value="Genomic_DNA"/>
</dbReference>
<accession>A0ABY5LK15</accession>
<dbReference type="SMART" id="SM00880">
    <property type="entry name" value="CHAD"/>
    <property type="match status" value="1"/>
</dbReference>